<name>A0ABR4AAW0_9LECA</name>
<gene>
    <name evidence="2" type="ORF">N7G274_004368</name>
</gene>
<dbReference type="Gene3D" id="3.40.50.1110">
    <property type="entry name" value="SGNH hydrolase"/>
    <property type="match status" value="1"/>
</dbReference>
<dbReference type="InterPro" id="IPR036514">
    <property type="entry name" value="SGNH_hydro_sf"/>
</dbReference>
<comment type="caution">
    <text evidence="2">The sequence shown here is derived from an EMBL/GenBank/DDBJ whole genome shotgun (WGS) entry which is preliminary data.</text>
</comment>
<evidence type="ECO:0000256" key="1">
    <source>
        <dbReference type="SAM" id="MobiDB-lite"/>
    </source>
</evidence>
<dbReference type="Proteomes" id="UP001590950">
    <property type="component" value="Unassembled WGS sequence"/>
</dbReference>
<evidence type="ECO:0000313" key="3">
    <source>
        <dbReference type="Proteomes" id="UP001590950"/>
    </source>
</evidence>
<organism evidence="2 3">
    <name type="scientific">Stereocaulon virgatum</name>
    <dbReference type="NCBI Taxonomy" id="373712"/>
    <lineage>
        <taxon>Eukaryota</taxon>
        <taxon>Fungi</taxon>
        <taxon>Dikarya</taxon>
        <taxon>Ascomycota</taxon>
        <taxon>Pezizomycotina</taxon>
        <taxon>Lecanoromycetes</taxon>
        <taxon>OSLEUM clade</taxon>
        <taxon>Lecanoromycetidae</taxon>
        <taxon>Lecanorales</taxon>
        <taxon>Lecanorineae</taxon>
        <taxon>Stereocaulaceae</taxon>
        <taxon>Stereocaulon</taxon>
    </lineage>
</organism>
<feature type="region of interest" description="Disordered" evidence="1">
    <location>
        <begin position="324"/>
        <end position="357"/>
    </location>
</feature>
<feature type="compositionally biased region" description="Polar residues" evidence="1">
    <location>
        <begin position="18"/>
        <end position="32"/>
    </location>
</feature>
<accession>A0ABR4AAW0</accession>
<keyword evidence="3" id="KW-1185">Reference proteome</keyword>
<evidence type="ECO:0000313" key="2">
    <source>
        <dbReference type="EMBL" id="KAL2042609.1"/>
    </source>
</evidence>
<protein>
    <submittedName>
        <fullName evidence="2">Uncharacterized protein</fullName>
    </submittedName>
</protein>
<proteinExistence type="predicted"/>
<feature type="region of interest" description="Disordered" evidence="1">
    <location>
        <begin position="17"/>
        <end position="41"/>
    </location>
</feature>
<feature type="compositionally biased region" description="Basic and acidic residues" evidence="1">
    <location>
        <begin position="343"/>
        <end position="354"/>
    </location>
</feature>
<reference evidence="2 3" key="1">
    <citation type="submission" date="2024-09" db="EMBL/GenBank/DDBJ databases">
        <title>Rethinking Asexuality: The Enigmatic Case of Functional Sexual Genes in Lepraria (Stereocaulaceae).</title>
        <authorList>
            <person name="Doellman M."/>
            <person name="Sun Y."/>
            <person name="Barcenas-Pena A."/>
            <person name="Lumbsch H.T."/>
            <person name="Grewe F."/>
        </authorList>
    </citation>
    <scope>NUCLEOTIDE SEQUENCE [LARGE SCALE GENOMIC DNA]</scope>
    <source>
        <strain evidence="2 3">Mercado 3170</strain>
    </source>
</reference>
<dbReference type="EMBL" id="JBEFKJ010000013">
    <property type="protein sequence ID" value="KAL2042609.1"/>
    <property type="molecule type" value="Genomic_DNA"/>
</dbReference>
<sequence>MSQPPPIRVRPNLHLGLTQLTGSPRHPNQSTPPASPFTNPYPTPADTPFAKTTYSPFLTAGLRTSSSYGGPGSHMARNRVRPWYGKFNWFRIKHMFASKPVLLFLMAIALTSWWFNGGSEELDVVKLGAAGLGKELLNERRMRDYQFYPATNPNINYIGRWTSTPNRLRKDGTFPGAYFDITIKNTTSLLLALHNAPVPEALANTSTELVTSMAPSDHRHFHFHPISSNERPAPPVSLLAQVDDAEYILLPKSSSLVSVRSSDLDKDKEHHVRIVAPMTDDHGRGVVELDGLWLSKGGKLVKVTGSMLSEDYLDEDLLKAESDHVGEKHRTGLNEIRQSASSKSDRQTPNEGQKELWSASWDRKKVLEVITDSPGSFSGKRRGERAGGADGLLAGVMGWDYLLGEMFRADHVSIGVEGMCLTPNCIGGIGEPAGMGDIFFRSGPVGTPYYEHPWMFSSYIPDVLVLNIGSSDDISFHTHESEYNKTLWDLSERFETTYVSLVKAIRNLAYTKHPSIVQSERAGIPDIVPSTAPASIPIFVMRPLRGELEQATQNAVAKLRADGDKAVFWLDTSGWLDPDIDDPQIADFSLDETVTPAKWRLTEQGNQRVAIFLHTHICRYLAQAGDKCAFLPHEVYQGKGLDQEEARFDKYIEDEKERKLRKLFWEDEGAGLEEDIVE</sequence>